<dbReference type="InterPro" id="IPR036390">
    <property type="entry name" value="WH_DNA-bd_sf"/>
</dbReference>
<protein>
    <submittedName>
        <fullName evidence="2">Regulatory protein, MarR</fullName>
    </submittedName>
</protein>
<dbReference type="OrthoDB" id="276861at2"/>
<dbReference type="InterPro" id="IPR039422">
    <property type="entry name" value="MarR/SlyA-like"/>
</dbReference>
<evidence type="ECO:0000259" key="1">
    <source>
        <dbReference type="PROSITE" id="PS50995"/>
    </source>
</evidence>
<name>A3ZXC9_9BACT</name>
<reference evidence="2 3" key="1">
    <citation type="submission" date="2006-02" db="EMBL/GenBank/DDBJ databases">
        <authorList>
            <person name="Amann R."/>
            <person name="Ferriera S."/>
            <person name="Johnson J."/>
            <person name="Kravitz S."/>
            <person name="Halpern A."/>
            <person name="Remington K."/>
            <person name="Beeson K."/>
            <person name="Tran B."/>
            <person name="Rogers Y.-H."/>
            <person name="Friedman R."/>
            <person name="Venter J.C."/>
        </authorList>
    </citation>
    <scope>NUCLEOTIDE SEQUENCE [LARGE SCALE GENOMIC DNA]</scope>
    <source>
        <strain evidence="2 3">DSM 3645</strain>
    </source>
</reference>
<dbReference type="Pfam" id="PF01047">
    <property type="entry name" value="MarR"/>
    <property type="match status" value="1"/>
</dbReference>
<evidence type="ECO:0000313" key="2">
    <source>
        <dbReference type="EMBL" id="EAQ78830.1"/>
    </source>
</evidence>
<dbReference type="Gene3D" id="1.10.10.10">
    <property type="entry name" value="Winged helix-like DNA-binding domain superfamily/Winged helix DNA-binding domain"/>
    <property type="match status" value="1"/>
</dbReference>
<dbReference type="GO" id="GO:0003700">
    <property type="term" value="F:DNA-binding transcription factor activity"/>
    <property type="evidence" value="ECO:0007669"/>
    <property type="project" value="InterPro"/>
</dbReference>
<organism evidence="2 3">
    <name type="scientific">Blastopirellula marina DSM 3645</name>
    <dbReference type="NCBI Taxonomy" id="314230"/>
    <lineage>
        <taxon>Bacteria</taxon>
        <taxon>Pseudomonadati</taxon>
        <taxon>Planctomycetota</taxon>
        <taxon>Planctomycetia</taxon>
        <taxon>Pirellulales</taxon>
        <taxon>Pirellulaceae</taxon>
        <taxon>Blastopirellula</taxon>
    </lineage>
</organism>
<dbReference type="PROSITE" id="PS50995">
    <property type="entry name" value="HTH_MARR_2"/>
    <property type="match status" value="1"/>
</dbReference>
<dbReference type="EMBL" id="AANZ01000018">
    <property type="protein sequence ID" value="EAQ78830.1"/>
    <property type="molecule type" value="Genomic_DNA"/>
</dbReference>
<dbReference type="InterPro" id="IPR000835">
    <property type="entry name" value="HTH_MarR-typ"/>
</dbReference>
<dbReference type="Proteomes" id="UP000004358">
    <property type="component" value="Unassembled WGS sequence"/>
</dbReference>
<dbReference type="PRINTS" id="PR00598">
    <property type="entry name" value="HTHMARR"/>
</dbReference>
<dbReference type="SUPFAM" id="SSF46785">
    <property type="entry name" value="Winged helix' DNA-binding domain"/>
    <property type="match status" value="1"/>
</dbReference>
<dbReference type="PANTHER" id="PTHR33164:SF43">
    <property type="entry name" value="HTH-TYPE TRANSCRIPTIONAL REPRESSOR YETL"/>
    <property type="match status" value="1"/>
</dbReference>
<gene>
    <name evidence="2" type="ORF">DSM3645_30051</name>
</gene>
<feature type="domain" description="HTH marR-type" evidence="1">
    <location>
        <begin position="6"/>
        <end position="142"/>
    </location>
</feature>
<accession>A3ZXC9</accession>
<sequence length="144" mass="16283">MPFCRDNSLSFQLGVAMRRVARLYTEELAPFQLTPPQLYLLTCLEQNAGCKPREIARSICVDASSITSLLDRSEQAGLIQRQADPADRRSLQIFLTDLGRRRLATVAETVEALNQRIRDELLAPFNDEQVDLFLTMLRGIGKDD</sequence>
<dbReference type="RefSeq" id="WP_002653834.1">
    <property type="nucleotide sequence ID" value="NZ_CH672376.1"/>
</dbReference>
<dbReference type="GO" id="GO:0006950">
    <property type="term" value="P:response to stress"/>
    <property type="evidence" value="ECO:0007669"/>
    <property type="project" value="TreeGrafter"/>
</dbReference>
<proteinExistence type="predicted"/>
<dbReference type="InterPro" id="IPR036388">
    <property type="entry name" value="WH-like_DNA-bd_sf"/>
</dbReference>
<dbReference type="AlphaFoldDB" id="A3ZXC9"/>
<dbReference type="HOGENOM" id="CLU_083287_18_6_0"/>
<dbReference type="PANTHER" id="PTHR33164">
    <property type="entry name" value="TRANSCRIPTIONAL REGULATOR, MARR FAMILY"/>
    <property type="match status" value="1"/>
</dbReference>
<comment type="caution">
    <text evidence="2">The sequence shown here is derived from an EMBL/GenBank/DDBJ whole genome shotgun (WGS) entry which is preliminary data.</text>
</comment>
<evidence type="ECO:0000313" key="3">
    <source>
        <dbReference type="Proteomes" id="UP000004358"/>
    </source>
</evidence>
<dbReference type="SMART" id="SM00347">
    <property type="entry name" value="HTH_MARR"/>
    <property type="match status" value="1"/>
</dbReference>
<dbReference type="STRING" id="314230.DSM3645_30051"/>
<dbReference type="eggNOG" id="COG1846">
    <property type="taxonomic scope" value="Bacteria"/>
</dbReference>